<evidence type="ECO:0000313" key="4">
    <source>
        <dbReference type="Proteomes" id="UP000308149"/>
    </source>
</evidence>
<feature type="compositionally biased region" description="Polar residues" evidence="1">
    <location>
        <begin position="233"/>
        <end position="250"/>
    </location>
</feature>
<organism evidence="3 4">
    <name type="scientific">Thermomonas aquatica</name>
    <dbReference type="NCBI Taxonomy" id="2202149"/>
    <lineage>
        <taxon>Bacteria</taxon>
        <taxon>Pseudomonadati</taxon>
        <taxon>Pseudomonadota</taxon>
        <taxon>Gammaproteobacteria</taxon>
        <taxon>Lysobacterales</taxon>
        <taxon>Lysobacteraceae</taxon>
        <taxon>Thermomonas</taxon>
    </lineage>
</organism>
<evidence type="ECO:0000256" key="1">
    <source>
        <dbReference type="SAM" id="MobiDB-lite"/>
    </source>
</evidence>
<accession>A0A5B7ZQK7</accession>
<dbReference type="OrthoDB" id="6051102at2"/>
<evidence type="ECO:0008006" key="5">
    <source>
        <dbReference type="Google" id="ProtNLM"/>
    </source>
</evidence>
<name>A0A5B7ZQK7_9GAMM</name>
<evidence type="ECO:0000313" key="3">
    <source>
        <dbReference type="EMBL" id="QDA56895.1"/>
    </source>
</evidence>
<proteinExistence type="predicted"/>
<dbReference type="AlphaFoldDB" id="A0A5B7ZQK7"/>
<keyword evidence="4" id="KW-1185">Reference proteome</keyword>
<sequence length="250" mass="25975">MAERSLLQRFDQAGPLTWLLAVAAGWALLLWIAALLGMGGRVAEAKPATDEAALPQPRPATPDRIGPLAQYAEAAARPLFTQDRRPRSFLATAPEGDGAAQSQSLDFILTGVLISPQVRLAVLQPSGGGEAQRVHVGKSPEGAAGWRLVEVQPRRAIFEGAGGQSALDLRTFGDAGAPPGGATPVPPPPPPVATASPPPPPARPAAAEEPQDQEARIEAIRKRIEARRAQLRAGQNGSSAPASSTQPPKP</sequence>
<gene>
    <name evidence="3" type="ORF">FHQ07_05980</name>
</gene>
<keyword evidence="2" id="KW-0472">Membrane</keyword>
<protein>
    <recommendedName>
        <fullName evidence="5">General secretion pathway protein GspN</fullName>
    </recommendedName>
</protein>
<reference evidence="3 4" key="1">
    <citation type="submission" date="2019-06" db="EMBL/GenBank/DDBJ databases">
        <title>Thermomonas aquatica sp. nov., isolated from an industrial wastewater treatment plant.</title>
        <authorList>
            <person name="Jeon J.H."/>
            <person name="Park D.-S."/>
        </authorList>
    </citation>
    <scope>NUCLEOTIDE SEQUENCE [LARGE SCALE GENOMIC DNA]</scope>
    <source>
        <strain evidence="3 4">SY21</strain>
    </source>
</reference>
<evidence type="ECO:0000256" key="2">
    <source>
        <dbReference type="SAM" id="Phobius"/>
    </source>
</evidence>
<dbReference type="Proteomes" id="UP000308149">
    <property type="component" value="Chromosome"/>
</dbReference>
<feature type="compositionally biased region" description="Pro residues" evidence="1">
    <location>
        <begin position="184"/>
        <end position="203"/>
    </location>
</feature>
<dbReference type="EMBL" id="CP040871">
    <property type="protein sequence ID" value="QDA56895.1"/>
    <property type="molecule type" value="Genomic_DNA"/>
</dbReference>
<keyword evidence="2" id="KW-1133">Transmembrane helix</keyword>
<dbReference type="RefSeq" id="WP_139715947.1">
    <property type="nucleotide sequence ID" value="NZ_CP040871.1"/>
</dbReference>
<feature type="compositionally biased region" description="Basic and acidic residues" evidence="1">
    <location>
        <begin position="213"/>
        <end position="228"/>
    </location>
</feature>
<keyword evidence="2" id="KW-0812">Transmembrane</keyword>
<dbReference type="KEGG" id="thes:FHQ07_05980"/>
<feature type="transmembrane region" description="Helical" evidence="2">
    <location>
        <begin position="16"/>
        <end position="36"/>
    </location>
</feature>
<feature type="region of interest" description="Disordered" evidence="1">
    <location>
        <begin position="168"/>
        <end position="250"/>
    </location>
</feature>